<feature type="DNA-binding region" description="H-T-H motif" evidence="2">
    <location>
        <begin position="35"/>
        <end position="54"/>
    </location>
</feature>
<gene>
    <name evidence="4" type="ORF">CF651_23220</name>
</gene>
<evidence type="ECO:0000256" key="2">
    <source>
        <dbReference type="PROSITE-ProRule" id="PRU00335"/>
    </source>
</evidence>
<dbReference type="Proteomes" id="UP000215509">
    <property type="component" value="Unassembled WGS sequence"/>
</dbReference>
<proteinExistence type="predicted"/>
<dbReference type="InterPro" id="IPR039532">
    <property type="entry name" value="TetR_C_Firmicutes"/>
</dbReference>
<dbReference type="SUPFAM" id="SSF46689">
    <property type="entry name" value="Homeodomain-like"/>
    <property type="match status" value="1"/>
</dbReference>
<evidence type="ECO:0000256" key="1">
    <source>
        <dbReference type="ARBA" id="ARBA00023125"/>
    </source>
</evidence>
<evidence type="ECO:0000313" key="4">
    <source>
        <dbReference type="EMBL" id="OXM83826.1"/>
    </source>
</evidence>
<dbReference type="InterPro" id="IPR009057">
    <property type="entry name" value="Homeodomain-like_sf"/>
</dbReference>
<dbReference type="PANTHER" id="PTHR43479">
    <property type="entry name" value="ACREF/ENVCD OPERON REPRESSOR-RELATED"/>
    <property type="match status" value="1"/>
</dbReference>
<dbReference type="Pfam" id="PF00440">
    <property type="entry name" value="TetR_N"/>
    <property type="match status" value="1"/>
</dbReference>
<dbReference type="InterPro" id="IPR050624">
    <property type="entry name" value="HTH-type_Tx_Regulator"/>
</dbReference>
<name>A0A229UKA1_9BACL</name>
<dbReference type="InterPro" id="IPR001647">
    <property type="entry name" value="HTH_TetR"/>
</dbReference>
<dbReference type="GO" id="GO:0003677">
    <property type="term" value="F:DNA binding"/>
    <property type="evidence" value="ECO:0007669"/>
    <property type="project" value="UniProtKB-UniRule"/>
</dbReference>
<reference evidence="4 5" key="1">
    <citation type="submission" date="2017-07" db="EMBL/GenBank/DDBJ databases">
        <title>Genome sequencing and assembly of Paenibacillus rigui.</title>
        <authorList>
            <person name="Mayilraj S."/>
        </authorList>
    </citation>
    <scope>NUCLEOTIDE SEQUENCE [LARGE SCALE GENOMIC DNA]</scope>
    <source>
        <strain evidence="4 5">JCM 16352</strain>
    </source>
</reference>
<accession>A0A229UKA1</accession>
<dbReference type="Pfam" id="PF14278">
    <property type="entry name" value="TetR_C_8"/>
    <property type="match status" value="1"/>
</dbReference>
<organism evidence="4 5">
    <name type="scientific">Paenibacillus rigui</name>
    <dbReference type="NCBI Taxonomy" id="554312"/>
    <lineage>
        <taxon>Bacteria</taxon>
        <taxon>Bacillati</taxon>
        <taxon>Bacillota</taxon>
        <taxon>Bacilli</taxon>
        <taxon>Bacillales</taxon>
        <taxon>Paenibacillaceae</taxon>
        <taxon>Paenibacillus</taxon>
    </lineage>
</organism>
<dbReference type="AlphaFoldDB" id="A0A229UKA1"/>
<dbReference type="Gene3D" id="1.10.357.10">
    <property type="entry name" value="Tetracycline Repressor, domain 2"/>
    <property type="match status" value="1"/>
</dbReference>
<dbReference type="PROSITE" id="PS50977">
    <property type="entry name" value="HTH_TETR_2"/>
    <property type="match status" value="1"/>
</dbReference>
<dbReference type="OrthoDB" id="9810250at2"/>
<comment type="caution">
    <text evidence="4">The sequence shown here is derived from an EMBL/GenBank/DDBJ whole genome shotgun (WGS) entry which is preliminary data.</text>
</comment>
<sequence length="199" mass="23096">MKGSKGMDRRIFRTRTMIFQAFLVILQKKPYHEISIVDIAEQADINRSTFYAHFIDKEDLLQKMIADKLDLLAERIRIGVEPSHSTPSFNDPDLIFLALFEHVFEHDYFYQVMLPKDAAGDFRNQFNGLIREAFFARLSKLGIEQKLQVPLDILLDYISCSTIGIMEKWLTDSKIYSPHHMALQLTRLGFLGIYKSTGM</sequence>
<keyword evidence="5" id="KW-1185">Reference proteome</keyword>
<evidence type="ECO:0000313" key="5">
    <source>
        <dbReference type="Proteomes" id="UP000215509"/>
    </source>
</evidence>
<dbReference type="PANTHER" id="PTHR43479:SF23">
    <property type="entry name" value="HTH TETR-TYPE DOMAIN-CONTAINING PROTEIN"/>
    <property type="match status" value="1"/>
</dbReference>
<protein>
    <submittedName>
        <fullName evidence="4">TetR family transcriptional regulator</fullName>
    </submittedName>
</protein>
<keyword evidence="1 2" id="KW-0238">DNA-binding</keyword>
<evidence type="ECO:0000259" key="3">
    <source>
        <dbReference type="PROSITE" id="PS50977"/>
    </source>
</evidence>
<feature type="domain" description="HTH tetR-type" evidence="3">
    <location>
        <begin position="12"/>
        <end position="72"/>
    </location>
</feature>
<dbReference type="EMBL" id="NMQW01000037">
    <property type="protein sequence ID" value="OXM83826.1"/>
    <property type="molecule type" value="Genomic_DNA"/>
</dbReference>